<keyword evidence="1" id="KW-1133">Transmembrane helix</keyword>
<evidence type="ECO:0000259" key="2">
    <source>
        <dbReference type="Pfam" id="PF13632"/>
    </source>
</evidence>
<keyword evidence="1" id="KW-0472">Membrane</keyword>
<dbReference type="GO" id="GO:0016740">
    <property type="term" value="F:transferase activity"/>
    <property type="evidence" value="ECO:0007669"/>
    <property type="project" value="UniProtKB-KW"/>
</dbReference>
<reference evidence="3 4" key="1">
    <citation type="submission" date="2019-07" db="EMBL/GenBank/DDBJ databases">
        <title>Genome sequencing of lignin-degrading bacterial isolates.</title>
        <authorList>
            <person name="Gladden J."/>
        </authorList>
    </citation>
    <scope>NUCLEOTIDE SEQUENCE [LARGE SCALE GENOMIC DNA]</scope>
    <source>
        <strain evidence="3 4">J11</strain>
    </source>
</reference>
<keyword evidence="1" id="KW-0812">Transmembrane</keyword>
<name>A0A562BG84_9BURK</name>
<organism evidence="3 4">
    <name type="scientific">Cupriavidus gilardii J11</name>
    <dbReference type="NCBI Taxonomy" id="936133"/>
    <lineage>
        <taxon>Bacteria</taxon>
        <taxon>Pseudomonadati</taxon>
        <taxon>Pseudomonadota</taxon>
        <taxon>Betaproteobacteria</taxon>
        <taxon>Burkholderiales</taxon>
        <taxon>Burkholderiaceae</taxon>
        <taxon>Cupriavidus</taxon>
    </lineage>
</organism>
<accession>A0A562BG84</accession>
<feature type="domain" description="Glycosyltransferase 2-like" evidence="2">
    <location>
        <begin position="111"/>
        <end position="274"/>
    </location>
</feature>
<keyword evidence="3" id="KW-0808">Transferase</keyword>
<comment type="caution">
    <text evidence="3">The sequence shown here is derived from an EMBL/GenBank/DDBJ whole genome shotgun (WGS) entry which is preliminary data.</text>
</comment>
<dbReference type="AlphaFoldDB" id="A0A562BG84"/>
<feature type="transmembrane region" description="Helical" evidence="1">
    <location>
        <begin position="283"/>
        <end position="303"/>
    </location>
</feature>
<evidence type="ECO:0000256" key="1">
    <source>
        <dbReference type="SAM" id="Phobius"/>
    </source>
</evidence>
<dbReference type="EMBL" id="VLJN01000022">
    <property type="protein sequence ID" value="TWG84081.1"/>
    <property type="molecule type" value="Genomic_DNA"/>
</dbReference>
<keyword evidence="4" id="KW-1185">Reference proteome</keyword>
<proteinExistence type="predicted"/>
<gene>
    <name evidence="3" type="ORF">L602_002900000200</name>
</gene>
<dbReference type="Pfam" id="PF13632">
    <property type="entry name" value="Glyco_trans_2_3"/>
    <property type="match status" value="1"/>
</dbReference>
<dbReference type="Proteomes" id="UP000318141">
    <property type="component" value="Unassembled WGS sequence"/>
</dbReference>
<evidence type="ECO:0000313" key="3">
    <source>
        <dbReference type="EMBL" id="TWG84081.1"/>
    </source>
</evidence>
<dbReference type="InterPro" id="IPR001173">
    <property type="entry name" value="Glyco_trans_2-like"/>
</dbReference>
<dbReference type="SUPFAM" id="SSF53448">
    <property type="entry name" value="Nucleotide-diphospho-sugar transferases"/>
    <property type="match status" value="1"/>
</dbReference>
<protein>
    <submittedName>
        <fullName evidence="3">Glycosyl transferase family 2</fullName>
    </submittedName>
</protein>
<evidence type="ECO:0000313" key="4">
    <source>
        <dbReference type="Proteomes" id="UP000318141"/>
    </source>
</evidence>
<feature type="transmembrane region" description="Helical" evidence="1">
    <location>
        <begin position="248"/>
        <end position="276"/>
    </location>
</feature>
<sequence>MPELAVVTYLRGEERLTPELVDIGNRLHHRYPGLVMELYVESTGPVPAPGAEFPIRVTHVSGTKYRKLLDALQGTDHRYLLSLDNDIAADIPGLLSLVTQTVGGDFDLGWGRVHSRRVSNFISRLVEVDKLLSHTVLRPLLWRFHLGGTIPGQCFLLKVASFQGRLPGTDTFLDDLSIGLHAAKHRLRYHYAREVVAFELPSYSFAALWRQRLRWATGFRQCLSCASLTRQDRRLLWTHAFCYHLLPILHVGALAALAPHAPLTCAGWLGALALAITRRRPRALGAALAYPILFPIFHVGWWLKFFHVKP</sequence>
<dbReference type="InterPro" id="IPR029044">
    <property type="entry name" value="Nucleotide-diphossugar_trans"/>
</dbReference>